<name>A0A1G2SH02_9BACT</name>
<dbReference type="EMBL" id="MHUW01000002">
    <property type="protein sequence ID" value="OHA84316.1"/>
    <property type="molecule type" value="Genomic_DNA"/>
</dbReference>
<sequence>MKKSTLFTFVFTLFFVLVVYWSVSHRSDTREAGIRIDPNIFLGSSGTTRELDISGPHLSLPTLPIGWYAHRTSDSSYFITKQKDLPGVGAVESSAYGDSVRVSLSITTRSPEEWVAGQQWLSDEALVRSKIWVDIHGHRALQVGHETEASPALTNFLFMGNRVYTLTLYPYPGSQALGVFNDLLDTYAADPAYKIISDAQARANCEALMFPHPELEKDIRIDGVTGIVTVGYLGENNENKTVLLNYKNDYNYSGCSADARKLLSTIKEQSDKYDADMRQ</sequence>
<dbReference type="AlphaFoldDB" id="A0A1G2SH02"/>
<evidence type="ECO:0000313" key="1">
    <source>
        <dbReference type="EMBL" id="OHA84316.1"/>
    </source>
</evidence>
<proteinExistence type="predicted"/>
<evidence type="ECO:0000313" key="2">
    <source>
        <dbReference type="Proteomes" id="UP000177987"/>
    </source>
</evidence>
<gene>
    <name evidence="1" type="ORF">A2937_02150</name>
</gene>
<organism evidence="1 2">
    <name type="scientific">Candidatus Yonathbacteria bacterium RIFCSPLOWO2_01_FULL_47_33b</name>
    <dbReference type="NCBI Taxonomy" id="1802727"/>
    <lineage>
        <taxon>Bacteria</taxon>
        <taxon>Candidatus Yonathiibacteriota</taxon>
    </lineage>
</organism>
<comment type="caution">
    <text evidence="1">The sequence shown here is derived from an EMBL/GenBank/DDBJ whole genome shotgun (WGS) entry which is preliminary data.</text>
</comment>
<dbReference type="Proteomes" id="UP000177987">
    <property type="component" value="Unassembled WGS sequence"/>
</dbReference>
<accession>A0A1G2SH02</accession>
<dbReference type="STRING" id="1802727.A2937_02150"/>
<reference evidence="1 2" key="1">
    <citation type="journal article" date="2016" name="Nat. Commun.">
        <title>Thousands of microbial genomes shed light on interconnected biogeochemical processes in an aquifer system.</title>
        <authorList>
            <person name="Anantharaman K."/>
            <person name="Brown C.T."/>
            <person name="Hug L.A."/>
            <person name="Sharon I."/>
            <person name="Castelle C.J."/>
            <person name="Probst A.J."/>
            <person name="Thomas B.C."/>
            <person name="Singh A."/>
            <person name="Wilkins M.J."/>
            <person name="Karaoz U."/>
            <person name="Brodie E.L."/>
            <person name="Williams K.H."/>
            <person name="Hubbard S.S."/>
            <person name="Banfield J.F."/>
        </authorList>
    </citation>
    <scope>NUCLEOTIDE SEQUENCE [LARGE SCALE GENOMIC DNA]</scope>
</reference>
<protein>
    <submittedName>
        <fullName evidence="1">Uncharacterized protein</fullName>
    </submittedName>
</protein>